<evidence type="ECO:0000256" key="4">
    <source>
        <dbReference type="ARBA" id="ARBA00023163"/>
    </source>
</evidence>
<protein>
    <submittedName>
        <fullName evidence="8">SOX8: Transcription factor SOX-8</fullName>
    </submittedName>
</protein>
<evidence type="ECO:0000256" key="2">
    <source>
        <dbReference type="ARBA" id="ARBA00023015"/>
    </source>
</evidence>
<sequence length="54" mass="6108">MSVQGHGALKAKLHVKQPMNTFQVLAKVACRKLANQYPHLHKAELSKMLGKLWQ</sequence>
<dbReference type="InterPro" id="IPR050917">
    <property type="entry name" value="SOX_TF"/>
</dbReference>
<comment type="caution">
    <text evidence="8">The sequence shown here is derived from an EMBL/GenBank/DDBJ whole genome shotgun (WGS) entry which is preliminary data.</text>
</comment>
<keyword evidence="4" id="KW-0804">Transcription</keyword>
<dbReference type="GO" id="GO:0000981">
    <property type="term" value="F:DNA-binding transcription factor activity, RNA polymerase II-specific"/>
    <property type="evidence" value="ECO:0007669"/>
    <property type="project" value="TreeGrafter"/>
</dbReference>
<dbReference type="GO" id="GO:0000122">
    <property type="term" value="P:negative regulation of transcription by RNA polymerase II"/>
    <property type="evidence" value="ECO:0007669"/>
    <property type="project" value="TreeGrafter"/>
</dbReference>
<keyword evidence="2" id="KW-0805">Transcription regulation</keyword>
<feature type="domain" description="HMG box" evidence="7">
    <location>
        <begin position="15"/>
        <end position="54"/>
    </location>
</feature>
<dbReference type="Pfam" id="PF00505">
    <property type="entry name" value="HMG_box"/>
    <property type="match status" value="1"/>
</dbReference>
<organism evidence="8 9">
    <name type="scientific">Crotalus adamanteus</name>
    <name type="common">Eastern diamondback rattlesnake</name>
    <dbReference type="NCBI Taxonomy" id="8729"/>
    <lineage>
        <taxon>Eukaryota</taxon>
        <taxon>Metazoa</taxon>
        <taxon>Chordata</taxon>
        <taxon>Craniata</taxon>
        <taxon>Vertebrata</taxon>
        <taxon>Euteleostomi</taxon>
        <taxon>Lepidosauria</taxon>
        <taxon>Squamata</taxon>
        <taxon>Bifurcata</taxon>
        <taxon>Unidentata</taxon>
        <taxon>Episquamata</taxon>
        <taxon>Toxicofera</taxon>
        <taxon>Serpentes</taxon>
        <taxon>Colubroidea</taxon>
        <taxon>Viperidae</taxon>
        <taxon>Crotalinae</taxon>
        <taxon>Crotalus</taxon>
    </lineage>
</organism>
<dbReference type="PROSITE" id="PS50118">
    <property type="entry name" value="HMG_BOX_2"/>
    <property type="match status" value="1"/>
</dbReference>
<evidence type="ECO:0000256" key="3">
    <source>
        <dbReference type="ARBA" id="ARBA00023125"/>
    </source>
</evidence>
<proteinExistence type="predicted"/>
<feature type="DNA-binding region" description="HMG box" evidence="6">
    <location>
        <begin position="15"/>
        <end position="54"/>
    </location>
</feature>
<gene>
    <name evidence="8" type="ORF">NXF25_020991</name>
</gene>
<evidence type="ECO:0000256" key="5">
    <source>
        <dbReference type="ARBA" id="ARBA00023242"/>
    </source>
</evidence>
<dbReference type="Proteomes" id="UP001474421">
    <property type="component" value="Unassembled WGS sequence"/>
</dbReference>
<name>A0AAW1B6R7_CROAD</name>
<dbReference type="SUPFAM" id="SSF47095">
    <property type="entry name" value="HMG-box"/>
    <property type="match status" value="1"/>
</dbReference>
<dbReference type="GO" id="GO:0048484">
    <property type="term" value="P:enteric nervous system development"/>
    <property type="evidence" value="ECO:0007669"/>
    <property type="project" value="TreeGrafter"/>
</dbReference>
<dbReference type="PANTHER" id="PTHR45803:SF2">
    <property type="entry name" value="TRANSCRIPTION FACTOR SOX-8"/>
    <property type="match status" value="1"/>
</dbReference>
<dbReference type="Gene3D" id="1.10.30.10">
    <property type="entry name" value="High mobility group box domain"/>
    <property type="match status" value="1"/>
</dbReference>
<dbReference type="GO" id="GO:0000978">
    <property type="term" value="F:RNA polymerase II cis-regulatory region sequence-specific DNA binding"/>
    <property type="evidence" value="ECO:0007669"/>
    <property type="project" value="TreeGrafter"/>
</dbReference>
<keyword evidence="9" id="KW-1185">Reference proteome</keyword>
<dbReference type="GO" id="GO:0014032">
    <property type="term" value="P:neural crest cell development"/>
    <property type="evidence" value="ECO:0007669"/>
    <property type="project" value="TreeGrafter"/>
</dbReference>
<dbReference type="PANTHER" id="PTHR45803">
    <property type="entry name" value="SOX100B"/>
    <property type="match status" value="1"/>
</dbReference>
<dbReference type="InterPro" id="IPR009071">
    <property type="entry name" value="HMG_box_dom"/>
</dbReference>
<keyword evidence="3 6" id="KW-0238">DNA-binding</keyword>
<keyword evidence="5 6" id="KW-0539">Nucleus</keyword>
<evidence type="ECO:0000313" key="8">
    <source>
        <dbReference type="EMBL" id="KAK9397630.1"/>
    </source>
</evidence>
<dbReference type="AlphaFoldDB" id="A0AAW1B6R7"/>
<evidence type="ECO:0000259" key="7">
    <source>
        <dbReference type="PROSITE" id="PS50118"/>
    </source>
</evidence>
<evidence type="ECO:0000313" key="9">
    <source>
        <dbReference type="Proteomes" id="UP001474421"/>
    </source>
</evidence>
<dbReference type="InterPro" id="IPR036910">
    <property type="entry name" value="HMG_box_dom_sf"/>
</dbReference>
<evidence type="ECO:0000256" key="1">
    <source>
        <dbReference type="ARBA" id="ARBA00004123"/>
    </source>
</evidence>
<dbReference type="GO" id="GO:0005634">
    <property type="term" value="C:nucleus"/>
    <property type="evidence" value="ECO:0007669"/>
    <property type="project" value="UniProtKB-SubCell"/>
</dbReference>
<evidence type="ECO:0000256" key="6">
    <source>
        <dbReference type="PROSITE-ProRule" id="PRU00267"/>
    </source>
</evidence>
<accession>A0AAW1B6R7</accession>
<dbReference type="GO" id="GO:0007422">
    <property type="term" value="P:peripheral nervous system development"/>
    <property type="evidence" value="ECO:0007669"/>
    <property type="project" value="TreeGrafter"/>
</dbReference>
<dbReference type="GO" id="GO:0002009">
    <property type="term" value="P:morphogenesis of an epithelium"/>
    <property type="evidence" value="ECO:0007669"/>
    <property type="project" value="TreeGrafter"/>
</dbReference>
<comment type="subcellular location">
    <subcellularLocation>
        <location evidence="1">Nucleus</location>
    </subcellularLocation>
</comment>
<dbReference type="EMBL" id="JAOTOJ010000008">
    <property type="protein sequence ID" value="KAK9397630.1"/>
    <property type="molecule type" value="Genomic_DNA"/>
</dbReference>
<reference evidence="8 9" key="1">
    <citation type="journal article" date="2024" name="Proc. Natl. Acad. Sci. U.S.A.">
        <title>The genetic regulatory architecture and epigenomic basis for age-related changes in rattlesnake venom.</title>
        <authorList>
            <person name="Hogan M.P."/>
            <person name="Holding M.L."/>
            <person name="Nystrom G.S."/>
            <person name="Colston T.J."/>
            <person name="Bartlett D.A."/>
            <person name="Mason A.J."/>
            <person name="Ellsworth S.A."/>
            <person name="Rautsaw R.M."/>
            <person name="Lawrence K.C."/>
            <person name="Strickland J.L."/>
            <person name="He B."/>
            <person name="Fraser P."/>
            <person name="Margres M.J."/>
            <person name="Gilbert D.M."/>
            <person name="Gibbs H.L."/>
            <person name="Parkinson C.L."/>
            <person name="Rokyta D.R."/>
        </authorList>
    </citation>
    <scope>NUCLEOTIDE SEQUENCE [LARGE SCALE GENOMIC DNA]</scope>
    <source>
        <strain evidence="8">DRR0105</strain>
    </source>
</reference>